<accession>A0A1M5LLK0</accession>
<dbReference type="RefSeq" id="WP_073236638.1">
    <property type="nucleotide sequence ID" value="NZ_FQUQ01000006.1"/>
</dbReference>
<organism evidence="4 5">
    <name type="scientific">Pedobacter caeni</name>
    <dbReference type="NCBI Taxonomy" id="288992"/>
    <lineage>
        <taxon>Bacteria</taxon>
        <taxon>Pseudomonadati</taxon>
        <taxon>Bacteroidota</taxon>
        <taxon>Sphingobacteriia</taxon>
        <taxon>Sphingobacteriales</taxon>
        <taxon>Sphingobacteriaceae</taxon>
        <taxon>Pedobacter</taxon>
    </lineage>
</organism>
<reference evidence="5" key="1">
    <citation type="submission" date="2016-11" db="EMBL/GenBank/DDBJ databases">
        <authorList>
            <person name="Varghese N."/>
            <person name="Submissions S."/>
        </authorList>
    </citation>
    <scope>NUCLEOTIDE SEQUENCE [LARGE SCALE GENOMIC DNA]</scope>
    <source>
        <strain evidence="5">DSM 16990</strain>
    </source>
</reference>
<gene>
    <name evidence="4" type="ORF">SAMN04488522_106370</name>
</gene>
<keyword evidence="1" id="KW-0175">Coiled coil</keyword>
<dbReference type="AlphaFoldDB" id="A0A1M5LLK0"/>
<proteinExistence type="predicted"/>
<feature type="domain" description="Peptidase S74" evidence="3">
    <location>
        <begin position="920"/>
        <end position="1012"/>
    </location>
</feature>
<dbReference type="OrthoDB" id="9808953at2"/>
<dbReference type="InterPro" id="IPR030392">
    <property type="entry name" value="S74_ICA"/>
</dbReference>
<sequence>MKVAKYFVLIFTMGLFALQSSAQTPLNGRFFIRGVSDAPSSPTSNFSIEGTFTDPNFIHTADGILKGDIIVDFEGKLYRIDKLTKEAGGGSDIIADVTYMSGAVSEWNTAPAVFQTGALFHPTPNGYPLMTYDPENSNDNLRVAIQNSAVKDIDRDIRGFKSGTEGEIPKTPKFGDIFYNVTEKKLYAYTANGWVPLGSGVIATGTSSEFPNPAKAGEMFYNNDNDNTFIYNGVVWFKIATNGSTPSGTVNPDPLKTKVREGDLFHNTSDHKLYVYNGSIWVATDNSLPKGQIFIGNASNVAVPVTLGGDATLNEVGKLTIKDLAVNNDKLDKKNIPLSGFGRPIDDVEMGDPITKFRIKNLNYPQEASDAATMGYVDGLFKDPAAMLKLKNNHFFVGNGSDMAIETAKNLIPVSGFDKAMDHLKMGVDGPTGLKYKIINMADPDAPQDAATRNYVDTKSIAPGQLNLLKGNLFMGNISNKASATLPADISLSVFGLPAKELSMGGFKLINLKDPEVPQDAATKIYVDNKVIVPSNLSLTAGNIFVGDINGKAADVLASTVPLNGFGAPMADILMSGFTFKNLKDPEADLDAVTKKYVDHLFKTPSTLLALPDQNMFVGDLNGKAIATHKNKIPLSGFSKALGDIEMGDGMKKNRIVFLAEPKDDTDAATKKYVDTQTSKTGSLILPSDHLLVGDQNNKAEAVAKGAIPITDFGSPARDLSFRNGLKNFKIVNLKNPEEAQDAATKHYVDSLASKTQVGPNPPANPAIGDTYFNTTDKRLYVYNGTDWVPVGNDKLATGNLFVGNTSGVATATPKNEVSLTGFGVPVAPLPMNNQKITNLAIPTLDMDATNKKYVDDGLAIATAGGKDNLGNHQATKNLMLSVNSISNDGLNGKGLSFDVPGNATLGQDLTINGNLFTPSDRRLKDHIETLGNVLQKIDQIRGVSFEYKNKHKYLSGSKIGVIAQELQKVYPEMVTQGKDGFLKVDYTQLTGMLIQAVKEQQKEIEALKIRMDRQQEQINHILEKMKK</sequence>
<dbReference type="EMBL" id="FQUQ01000006">
    <property type="protein sequence ID" value="SHG65223.1"/>
    <property type="molecule type" value="Genomic_DNA"/>
</dbReference>
<dbReference type="Proteomes" id="UP000184287">
    <property type="component" value="Unassembled WGS sequence"/>
</dbReference>
<evidence type="ECO:0000313" key="4">
    <source>
        <dbReference type="EMBL" id="SHG65223.1"/>
    </source>
</evidence>
<evidence type="ECO:0000256" key="2">
    <source>
        <dbReference type="SAM" id="SignalP"/>
    </source>
</evidence>
<dbReference type="PROSITE" id="PS51688">
    <property type="entry name" value="ICA"/>
    <property type="match status" value="1"/>
</dbReference>
<evidence type="ECO:0000256" key="1">
    <source>
        <dbReference type="SAM" id="Coils"/>
    </source>
</evidence>
<evidence type="ECO:0000259" key="3">
    <source>
        <dbReference type="PROSITE" id="PS51688"/>
    </source>
</evidence>
<feature type="coiled-coil region" evidence="1">
    <location>
        <begin position="998"/>
        <end position="1025"/>
    </location>
</feature>
<feature type="chain" id="PRO_5012477378" evidence="2">
    <location>
        <begin position="23"/>
        <end position="1028"/>
    </location>
</feature>
<feature type="signal peptide" evidence="2">
    <location>
        <begin position="1"/>
        <end position="22"/>
    </location>
</feature>
<dbReference type="Pfam" id="PF13884">
    <property type="entry name" value="Peptidase_S74"/>
    <property type="match status" value="1"/>
</dbReference>
<keyword evidence="2" id="KW-0732">Signal</keyword>
<protein>
    <submittedName>
        <fullName evidence="4">Chaperone of endosialidase</fullName>
    </submittedName>
</protein>
<name>A0A1M5LLK0_9SPHI</name>
<dbReference type="STRING" id="288992.SAMN04488522_106370"/>
<evidence type="ECO:0000313" key="5">
    <source>
        <dbReference type="Proteomes" id="UP000184287"/>
    </source>
</evidence>
<keyword evidence="5" id="KW-1185">Reference proteome</keyword>